<dbReference type="EMBL" id="JANAKD010001420">
    <property type="protein sequence ID" value="KAJ3479633.1"/>
    <property type="molecule type" value="Genomic_DNA"/>
</dbReference>
<evidence type="ECO:0000313" key="1">
    <source>
        <dbReference type="EMBL" id="KAJ3479633.1"/>
    </source>
</evidence>
<organism evidence="1 2">
    <name type="scientific">Lecanicillium saksenae</name>
    <dbReference type="NCBI Taxonomy" id="468837"/>
    <lineage>
        <taxon>Eukaryota</taxon>
        <taxon>Fungi</taxon>
        <taxon>Dikarya</taxon>
        <taxon>Ascomycota</taxon>
        <taxon>Pezizomycotina</taxon>
        <taxon>Sordariomycetes</taxon>
        <taxon>Hypocreomycetidae</taxon>
        <taxon>Hypocreales</taxon>
        <taxon>Cordycipitaceae</taxon>
        <taxon>Lecanicillium</taxon>
    </lineage>
</organism>
<keyword evidence="2" id="KW-1185">Reference proteome</keyword>
<dbReference type="Proteomes" id="UP001148737">
    <property type="component" value="Unassembled WGS sequence"/>
</dbReference>
<gene>
    <name evidence="1" type="ORF">NLG97_g8272</name>
</gene>
<proteinExistence type="predicted"/>
<accession>A0ACC1QLS8</accession>
<reference evidence="1" key="1">
    <citation type="submission" date="2022-07" db="EMBL/GenBank/DDBJ databases">
        <title>Genome Sequence of Lecanicillium saksenae.</title>
        <authorList>
            <person name="Buettner E."/>
        </authorList>
    </citation>
    <scope>NUCLEOTIDE SEQUENCE</scope>
    <source>
        <strain evidence="1">VT-O1</strain>
    </source>
</reference>
<comment type="caution">
    <text evidence="1">The sequence shown here is derived from an EMBL/GenBank/DDBJ whole genome shotgun (WGS) entry which is preliminary data.</text>
</comment>
<sequence length="254" mass="27496">MSTPAQKANLARIRDNQRRSRARRREYLQDLEQRLRLCELQGIEATTEVQVAARRVAEENRQLRQLLNKHGFSDEYISRFLQAGIAGAPDMNRGAAFTTGDQGMAVHALQQAMVSRRPASLDSNVPFSVTGQVMSDSSISSTPSVSSSAPWDALPAESTYGHNPGMHIQAATMAGQPSQQQYSTALFMGSQVRGPEAYLNQSAQMSSLASTSGMGQQMQQQDRGGHIEYGNSLNSYQTGNDGGYGDTSSGGWTG</sequence>
<name>A0ACC1QLS8_9HYPO</name>
<evidence type="ECO:0000313" key="2">
    <source>
        <dbReference type="Proteomes" id="UP001148737"/>
    </source>
</evidence>
<protein>
    <submittedName>
        <fullName evidence="1">Uncharacterized protein</fullName>
    </submittedName>
</protein>